<accession>A0A0H5SU71</accession>
<dbReference type="OrthoDB" id="2068443at2"/>
<organism evidence="2 3">
    <name type="scientific">Herbinix hemicellulosilytica</name>
    <dbReference type="NCBI Taxonomy" id="1564487"/>
    <lineage>
        <taxon>Bacteria</taxon>
        <taxon>Bacillati</taxon>
        <taxon>Bacillota</taxon>
        <taxon>Clostridia</taxon>
        <taxon>Lachnospirales</taxon>
        <taxon>Lachnospiraceae</taxon>
        <taxon>Herbinix</taxon>
    </lineage>
</organism>
<evidence type="ECO:0000313" key="3">
    <source>
        <dbReference type="Proteomes" id="UP000236497"/>
    </source>
</evidence>
<dbReference type="EMBL" id="CVTD020000008">
    <property type="protein sequence ID" value="CRZ33868.1"/>
    <property type="molecule type" value="Genomic_DNA"/>
</dbReference>
<evidence type="ECO:0000256" key="1">
    <source>
        <dbReference type="SAM" id="Coils"/>
    </source>
</evidence>
<keyword evidence="1" id="KW-0175">Coiled coil</keyword>
<reference evidence="2 3" key="1">
    <citation type="submission" date="2015-06" db="EMBL/GenBank/DDBJ databases">
        <authorList>
            <person name="Wibberg Daniel"/>
        </authorList>
    </citation>
    <scope>NUCLEOTIDE SEQUENCE [LARGE SCALE GENOMIC DNA]</scope>
    <source>
        <strain evidence="2 3">T3/55T</strain>
    </source>
</reference>
<gene>
    <name evidence="2" type="ORF">HHT355_0664</name>
</gene>
<dbReference type="Proteomes" id="UP000236497">
    <property type="component" value="Unassembled WGS sequence"/>
</dbReference>
<protein>
    <submittedName>
        <fullName evidence="2">Uncharacterized protein</fullName>
    </submittedName>
</protein>
<dbReference type="AlphaFoldDB" id="A0A0H5SU71"/>
<feature type="coiled-coil region" evidence="1">
    <location>
        <begin position="48"/>
        <end position="75"/>
    </location>
</feature>
<proteinExistence type="predicted"/>
<keyword evidence="3" id="KW-1185">Reference proteome</keyword>
<name>A0A0H5SU71_HERHM</name>
<sequence>MDLINIEVIHRTYGEGIVVSHDGAYITVKFLQGEKVFPFPNAFDGYLKAKNESIAENINNILQNYKEEKNAEKMKLIEKECIQYKYEQAKFKTKIYTRANVAFKCNFCDGGRSEKQIGYNGVCSDNIIFNNIVIEKRTWCSSDDSPCNQYLKGIINRYELDDICSDGGFVCYESQMLRDWKAYAGIVQTGEKKGQPMKLNQVQKNSLCILTTRDPNSNESERYIFGVFLVGQTYEGDHVDEGYVISDSKYRIKLSPEEAHKMLFWNYHANINQPDLPKWSSGLHRYFGDDQAVQILQDIIKIKTGTKEKELAEDFYSYFININGIDVSDLPEKNGALLR</sequence>
<dbReference type="RefSeq" id="WP_103202033.1">
    <property type="nucleotide sequence ID" value="NZ_CVTD020000008.1"/>
</dbReference>
<evidence type="ECO:0000313" key="2">
    <source>
        <dbReference type="EMBL" id="CRZ33868.1"/>
    </source>
</evidence>